<dbReference type="Pfam" id="PF00884">
    <property type="entry name" value="Sulfatase"/>
    <property type="match status" value="1"/>
</dbReference>
<feature type="domain" description="Sulfatase N-terminal" evidence="1">
    <location>
        <begin position="2"/>
        <end position="85"/>
    </location>
</feature>
<name>A0A3B1B1F6_9ZZZZ</name>
<accession>A0A3B1B1F6</accession>
<dbReference type="AlphaFoldDB" id="A0A3B1B1F6"/>
<dbReference type="InterPro" id="IPR000917">
    <property type="entry name" value="Sulfatase_N"/>
</dbReference>
<dbReference type="InterPro" id="IPR017850">
    <property type="entry name" value="Alkaline_phosphatase_core_sf"/>
</dbReference>
<dbReference type="SUPFAM" id="SSF53649">
    <property type="entry name" value="Alkaline phosphatase-like"/>
    <property type="match status" value="1"/>
</dbReference>
<proteinExistence type="predicted"/>
<dbReference type="PANTHER" id="PTHR43108:SF8">
    <property type="entry name" value="SD21168P"/>
    <property type="match status" value="1"/>
</dbReference>
<evidence type="ECO:0000259" key="1">
    <source>
        <dbReference type="Pfam" id="PF00884"/>
    </source>
</evidence>
<gene>
    <name evidence="2" type="ORF">MNBD_GAMMA26-1912</name>
</gene>
<evidence type="ECO:0000313" key="2">
    <source>
        <dbReference type="EMBL" id="VAX09952.1"/>
    </source>
</evidence>
<reference evidence="2" key="1">
    <citation type="submission" date="2018-06" db="EMBL/GenBank/DDBJ databases">
        <authorList>
            <person name="Zhirakovskaya E."/>
        </authorList>
    </citation>
    <scope>NUCLEOTIDE SEQUENCE</scope>
</reference>
<organism evidence="2">
    <name type="scientific">hydrothermal vent metagenome</name>
    <dbReference type="NCBI Taxonomy" id="652676"/>
    <lineage>
        <taxon>unclassified sequences</taxon>
        <taxon>metagenomes</taxon>
        <taxon>ecological metagenomes</taxon>
    </lineage>
</organism>
<dbReference type="Gene3D" id="3.40.720.10">
    <property type="entry name" value="Alkaline Phosphatase, subunit A"/>
    <property type="match status" value="1"/>
</dbReference>
<protein>
    <recommendedName>
        <fullName evidence="1">Sulfatase N-terminal domain-containing protein</fullName>
    </recommendedName>
</protein>
<sequence length="102" mass="10541">MQAVRVADKAIGRIVAAVRQAGDLERTVIIVTSDHGGSGTKHNKALKENISIPWIAAGPGIDRGAALSQIIHIQDTMPTILSLLGEPVPTGLSGRTIALGAD</sequence>
<dbReference type="EMBL" id="UOFX01000058">
    <property type="protein sequence ID" value="VAX09952.1"/>
    <property type="molecule type" value="Genomic_DNA"/>
</dbReference>
<dbReference type="PANTHER" id="PTHR43108">
    <property type="entry name" value="N-ACETYLGLUCOSAMINE-6-SULFATASE FAMILY MEMBER"/>
    <property type="match status" value="1"/>
</dbReference>